<dbReference type="PANTHER" id="PTHR37904">
    <property type="entry name" value="OS10G0566900 PROTEIN"/>
    <property type="match status" value="1"/>
</dbReference>
<dbReference type="Pfam" id="PF15011">
    <property type="entry name" value="CA109-like"/>
    <property type="match status" value="1"/>
</dbReference>
<sequence length="96" mass="10403">MASGKVLEKLRQLYGKVEADVKRWTTLQEEALSLLRTTANVLARLPALEDAGSYGTLAPLPGLPRLLLAKQLVALDELIAQLQEFLDGMQASWGAG</sequence>
<organism evidence="2">
    <name type="scientific">Chlorella variabilis</name>
    <name type="common">Green alga</name>
    <dbReference type="NCBI Taxonomy" id="554065"/>
    <lineage>
        <taxon>Eukaryota</taxon>
        <taxon>Viridiplantae</taxon>
        <taxon>Chlorophyta</taxon>
        <taxon>core chlorophytes</taxon>
        <taxon>Trebouxiophyceae</taxon>
        <taxon>Chlorellales</taxon>
        <taxon>Chlorellaceae</taxon>
        <taxon>Chlorella clade</taxon>
        <taxon>Chlorella</taxon>
    </lineage>
</organism>
<dbReference type="RefSeq" id="XP_005846733.1">
    <property type="nucleotide sequence ID" value="XM_005846671.1"/>
</dbReference>
<reference evidence="1 2" key="1">
    <citation type="journal article" date="2010" name="Plant Cell">
        <title>The Chlorella variabilis NC64A genome reveals adaptation to photosymbiosis, coevolution with viruses, and cryptic sex.</title>
        <authorList>
            <person name="Blanc G."/>
            <person name="Duncan G."/>
            <person name="Agarkova I."/>
            <person name="Borodovsky M."/>
            <person name="Gurnon J."/>
            <person name="Kuo A."/>
            <person name="Lindquist E."/>
            <person name="Lucas S."/>
            <person name="Pangilinan J."/>
            <person name="Polle J."/>
            <person name="Salamov A."/>
            <person name="Terry A."/>
            <person name="Yamada T."/>
            <person name="Dunigan D.D."/>
            <person name="Grigoriev I.V."/>
            <person name="Claverie J.M."/>
            <person name="Van Etten J.L."/>
        </authorList>
    </citation>
    <scope>NUCLEOTIDE SEQUENCE [LARGE SCALE GENOMIC DNA]</scope>
    <source>
        <strain evidence="1 2">NC64A</strain>
    </source>
</reference>
<keyword evidence="2" id="KW-1185">Reference proteome</keyword>
<dbReference type="OrthoDB" id="511576at2759"/>
<name>E1ZHM8_CHLVA</name>
<evidence type="ECO:0000313" key="2">
    <source>
        <dbReference type="Proteomes" id="UP000008141"/>
    </source>
</evidence>
<dbReference type="Proteomes" id="UP000008141">
    <property type="component" value="Unassembled WGS sequence"/>
</dbReference>
<evidence type="ECO:0000313" key="1">
    <source>
        <dbReference type="EMBL" id="EFN54631.1"/>
    </source>
</evidence>
<accession>E1ZHM8</accession>
<dbReference type="InterPro" id="IPR038985">
    <property type="entry name" value="OPRN-like"/>
</dbReference>
<proteinExistence type="predicted"/>
<dbReference type="EMBL" id="GL433847">
    <property type="protein sequence ID" value="EFN54631.1"/>
    <property type="molecule type" value="Genomic_DNA"/>
</dbReference>
<gene>
    <name evidence="1" type="ORF">CHLNCDRAFT_135168</name>
</gene>
<dbReference type="PANTHER" id="PTHR37904:SF2">
    <property type="entry name" value="OS10G0566900 PROTEIN"/>
    <property type="match status" value="1"/>
</dbReference>
<dbReference type="KEGG" id="cvr:CHLNCDRAFT_135168"/>
<protein>
    <submittedName>
        <fullName evidence="1">Uncharacterized protein</fullName>
    </submittedName>
</protein>
<dbReference type="InParanoid" id="E1ZHM8"/>
<dbReference type="GeneID" id="17353910"/>
<dbReference type="STRING" id="554065.E1ZHM8"/>
<dbReference type="AlphaFoldDB" id="E1ZHM8"/>
<dbReference type="InterPro" id="IPR029159">
    <property type="entry name" value="CA109-like"/>
</dbReference>